<evidence type="ECO:0000259" key="9">
    <source>
        <dbReference type="PROSITE" id="PS50937"/>
    </source>
</evidence>
<reference evidence="10 11" key="1">
    <citation type="submission" date="2018-06" db="EMBL/GenBank/DDBJ databases">
        <title>Genomic Encyclopedia of Type Strains, Phase IV (KMG-IV): sequencing the most valuable type-strain genomes for metagenomic binning, comparative biology and taxonomic classification.</title>
        <authorList>
            <person name="Goeker M."/>
        </authorList>
    </citation>
    <scope>NUCLEOTIDE SEQUENCE [LARGE SCALE GENOMIC DNA]</scope>
    <source>
        <strain evidence="10 11">DSM 24032</strain>
    </source>
</reference>
<dbReference type="GO" id="GO:0003677">
    <property type="term" value="F:DNA binding"/>
    <property type="evidence" value="ECO:0007669"/>
    <property type="project" value="UniProtKB-KW"/>
</dbReference>
<dbReference type="InterPro" id="IPR015358">
    <property type="entry name" value="Tscrpt_reg_MerR_DNA-bd"/>
</dbReference>
<keyword evidence="8" id="KW-0804">Transcription</keyword>
<keyword evidence="4" id="KW-0408">Iron</keyword>
<dbReference type="NCBIfam" id="TIGR01950">
    <property type="entry name" value="SoxR"/>
    <property type="match status" value="1"/>
</dbReference>
<dbReference type="Pfam" id="PF09278">
    <property type="entry name" value="MerR-DNA-bind"/>
    <property type="match status" value="1"/>
</dbReference>
<accession>A0A395JMF9</accession>
<protein>
    <recommendedName>
        <fullName evidence="1">Redox-sensitive transcriptional activator SoxR</fullName>
    </recommendedName>
</protein>
<dbReference type="Proteomes" id="UP000253083">
    <property type="component" value="Unassembled WGS sequence"/>
</dbReference>
<keyword evidence="3" id="KW-0479">Metal-binding</keyword>
<dbReference type="InterPro" id="IPR000551">
    <property type="entry name" value="MerR-type_HTH_dom"/>
</dbReference>
<dbReference type="Gene3D" id="1.10.1660.10">
    <property type="match status" value="1"/>
</dbReference>
<name>A0A395JMF9_9GAMM</name>
<dbReference type="InterPro" id="IPR009061">
    <property type="entry name" value="DNA-bd_dom_put_sf"/>
</dbReference>
<gene>
    <name evidence="10" type="ORF">DFR28_101194</name>
</gene>
<evidence type="ECO:0000256" key="4">
    <source>
        <dbReference type="ARBA" id="ARBA00023004"/>
    </source>
</evidence>
<feature type="domain" description="HTH merR-type" evidence="9">
    <location>
        <begin position="10"/>
        <end position="78"/>
    </location>
</feature>
<dbReference type="SMART" id="SM00422">
    <property type="entry name" value="HTH_MERR"/>
    <property type="match status" value="1"/>
</dbReference>
<evidence type="ECO:0000256" key="2">
    <source>
        <dbReference type="ARBA" id="ARBA00022714"/>
    </source>
</evidence>
<dbReference type="FunCoup" id="A0A395JMF9">
    <property type="interactions" value="45"/>
</dbReference>
<keyword evidence="7" id="KW-0238">DNA-binding</keyword>
<dbReference type="InterPro" id="IPR047057">
    <property type="entry name" value="MerR_fam"/>
</dbReference>
<dbReference type="AlphaFoldDB" id="A0A395JMF9"/>
<keyword evidence="5" id="KW-0411">Iron-sulfur</keyword>
<evidence type="ECO:0000256" key="5">
    <source>
        <dbReference type="ARBA" id="ARBA00023014"/>
    </source>
</evidence>
<keyword evidence="2" id="KW-0001">2Fe-2S</keyword>
<dbReference type="InParanoid" id="A0A395JMF9"/>
<dbReference type="PROSITE" id="PS50937">
    <property type="entry name" value="HTH_MERR_2"/>
    <property type="match status" value="1"/>
</dbReference>
<dbReference type="Pfam" id="PF00376">
    <property type="entry name" value="MerR"/>
    <property type="match status" value="1"/>
</dbReference>
<dbReference type="GO" id="GO:0006979">
    <property type="term" value="P:response to oxidative stress"/>
    <property type="evidence" value="ECO:0007669"/>
    <property type="project" value="InterPro"/>
</dbReference>
<comment type="caution">
    <text evidence="10">The sequence shown here is derived from an EMBL/GenBank/DDBJ whole genome shotgun (WGS) entry which is preliminary data.</text>
</comment>
<organism evidence="10 11">
    <name type="scientific">Arenicella xantha</name>
    <dbReference type="NCBI Taxonomy" id="644221"/>
    <lineage>
        <taxon>Bacteria</taxon>
        <taxon>Pseudomonadati</taxon>
        <taxon>Pseudomonadota</taxon>
        <taxon>Gammaproteobacteria</taxon>
        <taxon>Arenicellales</taxon>
        <taxon>Arenicellaceae</taxon>
        <taxon>Arenicella</taxon>
    </lineage>
</organism>
<evidence type="ECO:0000313" key="10">
    <source>
        <dbReference type="EMBL" id="RBP52810.1"/>
    </source>
</evidence>
<dbReference type="GO" id="GO:0051537">
    <property type="term" value="F:2 iron, 2 sulfur cluster binding"/>
    <property type="evidence" value="ECO:0007669"/>
    <property type="project" value="UniProtKB-KW"/>
</dbReference>
<dbReference type="PRINTS" id="PR00040">
    <property type="entry name" value="HTHMERR"/>
</dbReference>
<evidence type="ECO:0000256" key="1">
    <source>
        <dbReference type="ARBA" id="ARBA00014474"/>
    </source>
</evidence>
<dbReference type="GO" id="GO:0003700">
    <property type="term" value="F:DNA-binding transcription factor activity"/>
    <property type="evidence" value="ECO:0007669"/>
    <property type="project" value="InterPro"/>
</dbReference>
<keyword evidence="11" id="KW-1185">Reference proteome</keyword>
<dbReference type="GO" id="GO:0046872">
    <property type="term" value="F:metal ion binding"/>
    <property type="evidence" value="ECO:0007669"/>
    <property type="project" value="UniProtKB-KW"/>
</dbReference>
<dbReference type="PANTHER" id="PTHR30204">
    <property type="entry name" value="REDOX-CYCLING DRUG-SENSING TRANSCRIPTIONAL ACTIVATOR SOXR"/>
    <property type="match status" value="1"/>
</dbReference>
<keyword evidence="6" id="KW-0805">Transcription regulation</keyword>
<evidence type="ECO:0000256" key="8">
    <source>
        <dbReference type="ARBA" id="ARBA00023163"/>
    </source>
</evidence>
<dbReference type="EMBL" id="QNRT01000001">
    <property type="protein sequence ID" value="RBP52810.1"/>
    <property type="molecule type" value="Genomic_DNA"/>
</dbReference>
<evidence type="ECO:0000313" key="11">
    <source>
        <dbReference type="Proteomes" id="UP000253083"/>
    </source>
</evidence>
<dbReference type="InterPro" id="IPR010211">
    <property type="entry name" value="Redox-sen_tscrpt-act_SoxR"/>
</dbReference>
<evidence type="ECO:0000256" key="6">
    <source>
        <dbReference type="ARBA" id="ARBA00023015"/>
    </source>
</evidence>
<dbReference type="PANTHER" id="PTHR30204:SF0">
    <property type="entry name" value="REDOX-SENSITIVE TRANSCRIPTIONAL ACTIVATOR SOXR"/>
    <property type="match status" value="1"/>
</dbReference>
<evidence type="ECO:0000256" key="7">
    <source>
        <dbReference type="ARBA" id="ARBA00023125"/>
    </source>
</evidence>
<dbReference type="SUPFAM" id="SSF46955">
    <property type="entry name" value="Putative DNA-binding domain"/>
    <property type="match status" value="1"/>
</dbReference>
<sequence length="154" mass="17035">MVSAMKQDPLLSIGEVAKRTGANVSAIRFYADQTLIPTVRSASGHRLFNRSVIRRVSFILIMQGLGYSLKQVASALESLPDNRTPTKSDWNRLSRQFSAEIDQRIAQLNKLKGSLTRCIGCGCLSLQKCQLYNANDRAAALGDGPRYFIGDDIR</sequence>
<proteinExistence type="predicted"/>
<evidence type="ECO:0000256" key="3">
    <source>
        <dbReference type="ARBA" id="ARBA00022723"/>
    </source>
</evidence>